<dbReference type="Pfam" id="PF00476">
    <property type="entry name" value="DNA_pol_A"/>
    <property type="match status" value="2"/>
</dbReference>
<dbReference type="EC" id="2.7.7.7" evidence="1"/>
<evidence type="ECO:0000313" key="6">
    <source>
        <dbReference type="Proteomes" id="UP000008366"/>
    </source>
</evidence>
<dbReference type="PANTHER" id="PTHR10133">
    <property type="entry name" value="DNA POLYMERASE I"/>
    <property type="match status" value="1"/>
</dbReference>
<accession>K6W6P8</accession>
<dbReference type="Gene3D" id="3.30.70.370">
    <property type="match status" value="1"/>
</dbReference>
<dbReference type="InterPro" id="IPR002298">
    <property type="entry name" value="DNA_polymerase_A"/>
</dbReference>
<dbReference type="Proteomes" id="UP000008366">
    <property type="component" value="Unassembled WGS sequence"/>
</dbReference>
<dbReference type="InterPro" id="IPR043502">
    <property type="entry name" value="DNA/RNA_pol_sf"/>
</dbReference>
<evidence type="ECO:0000313" key="5">
    <source>
        <dbReference type="EMBL" id="GAB94855.1"/>
    </source>
</evidence>
<sequence>MPRVALLGAGVRRVVDLADFPAVASGLEADRPRWTWWSAQEAARPLVHAGVRVSRAWDVAEAHRLLLGGWHAGPGRAWAHAHGLNVDDVPKAPTGDLFEAADATSSDGDALVRADGHLRPDAVAGTWPTDDERLLAWADAALTCARAQRARAEHTWPRLVATIHAESAAAALCEELRHDGLPVDRPALVAIVGPLSGPRGPRDEAVLRHVPGREHTDLRNPQQVRELLQAVGIDVPSTRKHVLEAFRDVHPVVAALLAWRKEERIATTYGLRWMDEHIGADDRLRGTWTACDGAGGRMTAESGLHNLPAVLRPGVAAHEGHVLVRADLGQIEPRVLAVVSGDAAVAQASRDDDLYAPVAQRLRVERPIAKVAVLAAMYGQRSGAAGQALRGLERAYPIAMAHLDRAYSAGVRGEPLRTYGGRLIPTGSFVTGAPIGADPRLDAARGRFARNAIIQGAAAELFKAWAATVRATIREFDAQIVLCLHDELLVHTPREHADEVAQAVHTALIDAARRWSAGAPVRFVADISVVHRWSDAKG</sequence>
<dbReference type="GO" id="GO:0003887">
    <property type="term" value="F:DNA-directed DNA polymerase activity"/>
    <property type="evidence" value="ECO:0007669"/>
    <property type="project" value="UniProtKB-EC"/>
</dbReference>
<reference evidence="5 6" key="1">
    <citation type="submission" date="2012-08" db="EMBL/GenBank/DDBJ databases">
        <title>Whole genome shotgun sequence of Kineosphaera limosa NBRC 100340.</title>
        <authorList>
            <person name="Yoshida I."/>
            <person name="Isaki S."/>
            <person name="Hosoyama A."/>
            <person name="Tsuchikane K."/>
            <person name="Katsumata H."/>
            <person name="Ando Y."/>
            <person name="Ohji S."/>
            <person name="Hamada M."/>
            <person name="Tamura T."/>
            <person name="Yamazoe A."/>
            <person name="Yamazaki S."/>
            <person name="Fujita N."/>
        </authorList>
    </citation>
    <scope>NUCLEOTIDE SEQUENCE [LARGE SCALE GENOMIC DNA]</scope>
    <source>
        <strain evidence="5 6">NBRC 100340</strain>
    </source>
</reference>
<dbReference type="EMBL" id="BAHD01000013">
    <property type="protein sequence ID" value="GAB94855.1"/>
    <property type="molecule type" value="Genomic_DNA"/>
</dbReference>
<dbReference type="PANTHER" id="PTHR10133:SF27">
    <property type="entry name" value="DNA POLYMERASE NU"/>
    <property type="match status" value="1"/>
</dbReference>
<organism evidence="5 6">
    <name type="scientific">Kineosphaera limosa NBRC 100340</name>
    <dbReference type="NCBI Taxonomy" id="1184609"/>
    <lineage>
        <taxon>Bacteria</taxon>
        <taxon>Bacillati</taxon>
        <taxon>Actinomycetota</taxon>
        <taxon>Actinomycetes</taxon>
        <taxon>Micrococcales</taxon>
        <taxon>Dermatophilaceae</taxon>
        <taxon>Kineosphaera</taxon>
    </lineage>
</organism>
<dbReference type="eggNOG" id="COG0749">
    <property type="taxonomic scope" value="Bacteria"/>
</dbReference>
<comment type="catalytic activity">
    <reaction evidence="3">
        <text>DNA(n) + a 2'-deoxyribonucleoside 5'-triphosphate = DNA(n+1) + diphosphate</text>
        <dbReference type="Rhea" id="RHEA:22508"/>
        <dbReference type="Rhea" id="RHEA-COMP:17339"/>
        <dbReference type="Rhea" id="RHEA-COMP:17340"/>
        <dbReference type="ChEBI" id="CHEBI:33019"/>
        <dbReference type="ChEBI" id="CHEBI:61560"/>
        <dbReference type="ChEBI" id="CHEBI:173112"/>
        <dbReference type="EC" id="2.7.7.7"/>
    </reaction>
</comment>
<evidence type="ECO:0000256" key="3">
    <source>
        <dbReference type="ARBA" id="ARBA00049244"/>
    </source>
</evidence>
<dbReference type="PRINTS" id="PR00868">
    <property type="entry name" value="DNAPOLI"/>
</dbReference>
<comment type="caution">
    <text evidence="5">The sequence shown here is derived from an EMBL/GenBank/DDBJ whole genome shotgun (WGS) entry which is preliminary data.</text>
</comment>
<gene>
    <name evidence="5" type="ORF">KILIM_013_00100</name>
</gene>
<dbReference type="GO" id="GO:0006261">
    <property type="term" value="P:DNA-templated DNA replication"/>
    <property type="evidence" value="ECO:0007669"/>
    <property type="project" value="InterPro"/>
</dbReference>
<dbReference type="AlphaFoldDB" id="K6W6P8"/>
<dbReference type="SUPFAM" id="SSF56672">
    <property type="entry name" value="DNA/RNA polymerases"/>
    <property type="match status" value="1"/>
</dbReference>
<name>K6W6P8_9MICO</name>
<feature type="domain" description="DNA-directed DNA polymerase family A palm" evidence="4">
    <location>
        <begin position="311"/>
        <end position="496"/>
    </location>
</feature>
<dbReference type="SMART" id="SM00482">
    <property type="entry name" value="POLAc"/>
    <property type="match status" value="1"/>
</dbReference>
<keyword evidence="2" id="KW-0235">DNA replication</keyword>
<dbReference type="STRING" id="1184609.KILIM_013_00100"/>
<evidence type="ECO:0000256" key="1">
    <source>
        <dbReference type="ARBA" id="ARBA00012417"/>
    </source>
</evidence>
<dbReference type="GO" id="GO:0006302">
    <property type="term" value="P:double-strand break repair"/>
    <property type="evidence" value="ECO:0007669"/>
    <property type="project" value="TreeGrafter"/>
</dbReference>
<dbReference type="Gene3D" id="1.10.150.20">
    <property type="entry name" value="5' to 3' exonuclease, C-terminal subdomain"/>
    <property type="match status" value="1"/>
</dbReference>
<keyword evidence="6" id="KW-1185">Reference proteome</keyword>
<dbReference type="InterPro" id="IPR001098">
    <property type="entry name" value="DNA-dir_DNA_pol_A_palm_dom"/>
</dbReference>
<protein>
    <recommendedName>
        <fullName evidence="1">DNA-directed DNA polymerase</fullName>
        <ecNumber evidence="1">2.7.7.7</ecNumber>
    </recommendedName>
</protein>
<evidence type="ECO:0000256" key="2">
    <source>
        <dbReference type="ARBA" id="ARBA00022705"/>
    </source>
</evidence>
<proteinExistence type="predicted"/>
<evidence type="ECO:0000259" key="4">
    <source>
        <dbReference type="SMART" id="SM00482"/>
    </source>
</evidence>
<dbReference type="GO" id="GO:0003677">
    <property type="term" value="F:DNA binding"/>
    <property type="evidence" value="ECO:0007669"/>
    <property type="project" value="InterPro"/>
</dbReference>